<dbReference type="GO" id="GO:0043015">
    <property type="term" value="F:gamma-tubulin binding"/>
    <property type="evidence" value="ECO:0007669"/>
    <property type="project" value="InterPro"/>
</dbReference>
<dbReference type="AlphaFoldDB" id="A0AAD7ZU16"/>
<evidence type="ECO:0000256" key="1">
    <source>
        <dbReference type="ARBA" id="ARBA00010337"/>
    </source>
</evidence>
<dbReference type="InterPro" id="IPR040457">
    <property type="entry name" value="GCP_C"/>
</dbReference>
<dbReference type="GO" id="GO:0031122">
    <property type="term" value="P:cytoplasmic microtubule organization"/>
    <property type="evidence" value="ECO:0007669"/>
    <property type="project" value="TreeGrafter"/>
</dbReference>
<evidence type="ECO:0000259" key="8">
    <source>
        <dbReference type="Pfam" id="PF17681"/>
    </source>
</evidence>
<proteinExistence type="inferred from homology"/>
<comment type="caution">
    <text evidence="10">The sequence shown here is derived from an EMBL/GenBank/DDBJ whole genome shotgun (WGS) entry which is preliminary data.</text>
</comment>
<dbReference type="GO" id="GO:0051011">
    <property type="term" value="F:microtubule minus-end binding"/>
    <property type="evidence" value="ECO:0007669"/>
    <property type="project" value="TreeGrafter"/>
</dbReference>
<dbReference type="Gene3D" id="1.20.120.1900">
    <property type="entry name" value="Gamma-tubulin complex, C-terminal domain"/>
    <property type="match status" value="1"/>
</dbReference>
<accession>A0AAD7ZU16</accession>
<dbReference type="GO" id="GO:0051321">
    <property type="term" value="P:meiotic cell cycle"/>
    <property type="evidence" value="ECO:0007669"/>
    <property type="project" value="TreeGrafter"/>
</dbReference>
<name>A0AAD7ZU16_DIPPU</name>
<keyword evidence="3 5" id="KW-0493">Microtubule</keyword>
<dbReference type="InterPro" id="IPR007259">
    <property type="entry name" value="GCP"/>
</dbReference>
<keyword evidence="2 5" id="KW-0963">Cytoplasm</keyword>
<evidence type="ECO:0000256" key="3">
    <source>
        <dbReference type="ARBA" id="ARBA00022701"/>
    </source>
</evidence>
<dbReference type="Pfam" id="PF04130">
    <property type="entry name" value="GCP_C_terminal"/>
    <property type="match status" value="1"/>
</dbReference>
<feature type="domain" description="Gamma tubulin complex component protein N-terminal" evidence="8">
    <location>
        <begin position="100"/>
        <end position="347"/>
    </location>
</feature>
<keyword evidence="6" id="KW-0175">Coiled coil</keyword>
<protein>
    <recommendedName>
        <fullName evidence="5">Gamma-tubulin complex component</fullName>
    </recommendedName>
</protein>
<dbReference type="GO" id="GO:0000922">
    <property type="term" value="C:spindle pole"/>
    <property type="evidence" value="ECO:0007669"/>
    <property type="project" value="InterPro"/>
</dbReference>
<evidence type="ECO:0000256" key="6">
    <source>
        <dbReference type="SAM" id="Coils"/>
    </source>
</evidence>
<sequence>LNDEGYGSPSQDPSLTSSCRLEPVGIEIWELAQLSDSNILRAWESVGSLDASREKSILTETSSDCVLKVWKSVMGQTHLCRDLSRASHKLCTYITLSQLVNDVKFLLLGMPSQTFQFNEKKDGFELKNTLSTKGLTPGTLQYYCQDFILAGSCCLRLDRLISGRSPQEGLMFQALCSSLRQYLHLYRCAVLKMQECSTLLDLRHQFDGLCMQITSLALLCKVHPQLQEECLPEGVALLAYLYKEIQKVTWINIACILYSVLQACCQVYFSFLQKWLFEGVCHDTYSEFFIQECLELVTNRQREYWSHGHTLLVDAVPGFLHGLEQSIYQCGKALNLLKLCNSQDPLCVMLQSGYPNISCCLHEVELNKMKAEWCSYQLRAKGSCGEPIKIHKLLYQSVEDELLFQAAVQASQMERQRILKYEREMERAAADSEKRKQLMMLKEQIQEAEEMRKRERRERIEEDERIAKEAKQQAEKEAALLELEKANLKKHYDLLSEFAEKRRTCREINTRDEDYLDSSKNEIDNISNSNFEASSNETDKNNGNLVSINNSANNFNLESVNNEIDKNNPADNDFPSEFGHSDVTQVQNIVCYEELKSSRITHNMSTAVSATIVSCFHDCQFFFSELQATSSTPYTLLTSLAENPLVNISDNQVTFHRSAVPPVKDASINMSFISINLQKCILVPLKIQAELVNNALLKLFLEKEDLLSHLHSLRSYFFLIDGEFGRNVTGALFEHMYHASAPADMLNSVVLNSLLYKSLPQTDPNAERLRFHIKYTPSHFTFSSPQSLDCIMLQYKVGWPLNVILTPAALGKYNDVFGFLLRLRRISWVLEEDFHRMKRQGKQIPKIMASPQYHRLQLYRHEMTHFIHAIQSYVTASVLQASWAEFLKNLEHARTLDDVYRTHVAYVKTVLFRLFRCLLNKQSAAIQKALVDTLRMVLKFHGQLCSGTWELMPGATYYQHPKFNTLVQIYQSFHNLAIFVFKFATKLANTGYQPHLFDLLQMLNMNDFYP</sequence>
<dbReference type="PANTHER" id="PTHR19302:SF70">
    <property type="entry name" value="GAMMA-TUBULIN COMPLEX COMPONENT 6"/>
    <property type="match status" value="1"/>
</dbReference>
<evidence type="ECO:0000259" key="9">
    <source>
        <dbReference type="Pfam" id="PF19340"/>
    </source>
</evidence>
<evidence type="ECO:0000313" key="10">
    <source>
        <dbReference type="EMBL" id="KAJ9586854.1"/>
    </source>
</evidence>
<feature type="domain" description="Gamma-tubulin complex component 6 N-terminal" evidence="9">
    <location>
        <begin position="2"/>
        <end position="78"/>
    </location>
</feature>
<feature type="non-terminal residue" evidence="10">
    <location>
        <position position="1010"/>
    </location>
</feature>
<keyword evidence="4 5" id="KW-0206">Cytoskeleton</keyword>
<dbReference type="InterPro" id="IPR045818">
    <property type="entry name" value="GCP6_N"/>
</dbReference>
<dbReference type="InterPro" id="IPR042241">
    <property type="entry name" value="GCP_C_sf"/>
</dbReference>
<evidence type="ECO:0000256" key="5">
    <source>
        <dbReference type="RuleBase" id="RU363050"/>
    </source>
</evidence>
<dbReference type="Pfam" id="PF19340">
    <property type="entry name" value="GCP6_N"/>
    <property type="match status" value="1"/>
</dbReference>
<feature type="coiled-coil region" evidence="6">
    <location>
        <begin position="411"/>
        <end position="491"/>
    </location>
</feature>
<keyword evidence="11" id="KW-1185">Reference proteome</keyword>
<feature type="domain" description="Gamma tubulin complex component C-terminal" evidence="7">
    <location>
        <begin position="706"/>
        <end position="1009"/>
    </location>
</feature>
<dbReference type="InterPro" id="IPR041470">
    <property type="entry name" value="GCP_N"/>
</dbReference>
<dbReference type="GO" id="GO:0005874">
    <property type="term" value="C:microtubule"/>
    <property type="evidence" value="ECO:0007669"/>
    <property type="project" value="UniProtKB-KW"/>
</dbReference>
<dbReference type="PANTHER" id="PTHR19302">
    <property type="entry name" value="GAMMA TUBULIN COMPLEX PROTEIN"/>
    <property type="match status" value="1"/>
</dbReference>
<dbReference type="Pfam" id="PF17681">
    <property type="entry name" value="GCP_N_terminal"/>
    <property type="match status" value="1"/>
</dbReference>
<comment type="subcellular location">
    <subcellularLocation>
        <location evidence="5">Cytoplasm</location>
        <location evidence="5">Cytoskeleton</location>
        <location evidence="5">Microtubule organizing center</location>
    </subcellularLocation>
</comment>
<reference evidence="10" key="2">
    <citation type="submission" date="2023-05" db="EMBL/GenBank/DDBJ databases">
        <authorList>
            <person name="Fouks B."/>
        </authorList>
    </citation>
    <scope>NUCLEOTIDE SEQUENCE</scope>
    <source>
        <strain evidence="10">Stay&amp;Tobe</strain>
        <tissue evidence="10">Testes</tissue>
    </source>
</reference>
<dbReference type="GO" id="GO:0000930">
    <property type="term" value="C:gamma-tubulin complex"/>
    <property type="evidence" value="ECO:0007669"/>
    <property type="project" value="TreeGrafter"/>
</dbReference>
<dbReference type="GO" id="GO:0000278">
    <property type="term" value="P:mitotic cell cycle"/>
    <property type="evidence" value="ECO:0007669"/>
    <property type="project" value="TreeGrafter"/>
</dbReference>
<organism evidence="10 11">
    <name type="scientific">Diploptera punctata</name>
    <name type="common">Pacific beetle cockroach</name>
    <dbReference type="NCBI Taxonomy" id="6984"/>
    <lineage>
        <taxon>Eukaryota</taxon>
        <taxon>Metazoa</taxon>
        <taxon>Ecdysozoa</taxon>
        <taxon>Arthropoda</taxon>
        <taxon>Hexapoda</taxon>
        <taxon>Insecta</taxon>
        <taxon>Pterygota</taxon>
        <taxon>Neoptera</taxon>
        <taxon>Polyneoptera</taxon>
        <taxon>Dictyoptera</taxon>
        <taxon>Blattodea</taxon>
        <taxon>Blaberoidea</taxon>
        <taxon>Blaberidae</taxon>
        <taxon>Diplopterinae</taxon>
        <taxon>Diploptera</taxon>
    </lineage>
</organism>
<gene>
    <name evidence="10" type="ORF">L9F63_019536</name>
</gene>
<dbReference type="EMBL" id="JASPKZ010006830">
    <property type="protein sequence ID" value="KAJ9586854.1"/>
    <property type="molecule type" value="Genomic_DNA"/>
</dbReference>
<evidence type="ECO:0000313" key="11">
    <source>
        <dbReference type="Proteomes" id="UP001233999"/>
    </source>
</evidence>
<reference evidence="10" key="1">
    <citation type="journal article" date="2023" name="IScience">
        <title>Live-bearing cockroach genome reveals convergent evolutionary mechanisms linked to viviparity in insects and beyond.</title>
        <authorList>
            <person name="Fouks B."/>
            <person name="Harrison M.C."/>
            <person name="Mikhailova A.A."/>
            <person name="Marchal E."/>
            <person name="English S."/>
            <person name="Carruthers M."/>
            <person name="Jennings E.C."/>
            <person name="Chiamaka E.L."/>
            <person name="Frigard R.A."/>
            <person name="Pippel M."/>
            <person name="Attardo G.M."/>
            <person name="Benoit J.B."/>
            <person name="Bornberg-Bauer E."/>
            <person name="Tobe S.S."/>
        </authorList>
    </citation>
    <scope>NUCLEOTIDE SEQUENCE</scope>
    <source>
        <strain evidence="10">Stay&amp;Tobe</strain>
    </source>
</reference>
<evidence type="ECO:0000256" key="4">
    <source>
        <dbReference type="ARBA" id="ARBA00023212"/>
    </source>
</evidence>
<dbReference type="Proteomes" id="UP001233999">
    <property type="component" value="Unassembled WGS sequence"/>
</dbReference>
<evidence type="ECO:0000259" key="7">
    <source>
        <dbReference type="Pfam" id="PF04130"/>
    </source>
</evidence>
<dbReference type="GO" id="GO:0051225">
    <property type="term" value="P:spindle assembly"/>
    <property type="evidence" value="ECO:0007669"/>
    <property type="project" value="TreeGrafter"/>
</dbReference>
<evidence type="ECO:0000256" key="2">
    <source>
        <dbReference type="ARBA" id="ARBA00022490"/>
    </source>
</evidence>
<dbReference type="GO" id="GO:0007020">
    <property type="term" value="P:microtubule nucleation"/>
    <property type="evidence" value="ECO:0007669"/>
    <property type="project" value="InterPro"/>
</dbReference>
<comment type="similarity">
    <text evidence="1 5">Belongs to the TUBGCP family.</text>
</comment>